<dbReference type="InterPro" id="IPR000160">
    <property type="entry name" value="GGDEF_dom"/>
</dbReference>
<dbReference type="InterPro" id="IPR035965">
    <property type="entry name" value="PAS-like_dom_sf"/>
</dbReference>
<organism evidence="2 3">
    <name type="scientific">Mobilitalea sibirica</name>
    <dbReference type="NCBI Taxonomy" id="1462919"/>
    <lineage>
        <taxon>Bacteria</taxon>
        <taxon>Bacillati</taxon>
        <taxon>Bacillota</taxon>
        <taxon>Clostridia</taxon>
        <taxon>Lachnospirales</taxon>
        <taxon>Lachnospiraceae</taxon>
        <taxon>Mobilitalea</taxon>
    </lineage>
</organism>
<evidence type="ECO:0000313" key="3">
    <source>
        <dbReference type="Proteomes" id="UP000623269"/>
    </source>
</evidence>
<dbReference type="Pfam" id="PF08447">
    <property type="entry name" value="PAS_3"/>
    <property type="match status" value="1"/>
</dbReference>
<dbReference type="InterPro" id="IPR052155">
    <property type="entry name" value="Biofilm_reg_signaling"/>
</dbReference>
<dbReference type="PANTHER" id="PTHR44757:SF2">
    <property type="entry name" value="BIOFILM ARCHITECTURE MAINTENANCE PROTEIN MBAA"/>
    <property type="match status" value="1"/>
</dbReference>
<dbReference type="InterPro" id="IPR013655">
    <property type="entry name" value="PAS_fold_3"/>
</dbReference>
<dbReference type="NCBIfam" id="TIGR00254">
    <property type="entry name" value="GGDEF"/>
    <property type="match status" value="1"/>
</dbReference>
<dbReference type="RefSeq" id="WP_197662336.1">
    <property type="nucleotide sequence ID" value="NZ_JAEAGR010000017.1"/>
</dbReference>
<evidence type="ECO:0000313" key="2">
    <source>
        <dbReference type="EMBL" id="MBH1942088.1"/>
    </source>
</evidence>
<feature type="domain" description="GGDEF" evidence="1">
    <location>
        <begin position="300"/>
        <end position="433"/>
    </location>
</feature>
<accession>A0A8J7H438</accession>
<dbReference type="Gene3D" id="3.30.70.270">
    <property type="match status" value="1"/>
</dbReference>
<dbReference type="EMBL" id="JAEAGR010000017">
    <property type="protein sequence ID" value="MBH1942088.1"/>
    <property type="molecule type" value="Genomic_DNA"/>
</dbReference>
<name>A0A8J7H438_9FIRM</name>
<gene>
    <name evidence="2" type="ORF">I5677_14395</name>
</gene>
<dbReference type="SMART" id="SM00267">
    <property type="entry name" value="GGDEF"/>
    <property type="match status" value="1"/>
</dbReference>
<dbReference type="CDD" id="cd01949">
    <property type="entry name" value="GGDEF"/>
    <property type="match status" value="1"/>
</dbReference>
<keyword evidence="3" id="KW-1185">Reference proteome</keyword>
<reference evidence="2" key="1">
    <citation type="submission" date="2020-12" db="EMBL/GenBank/DDBJ databases">
        <title>M. sibirica DSM 26468T genome.</title>
        <authorList>
            <person name="Thieme N."/>
            <person name="Rettenmaier R."/>
            <person name="Zverlov V."/>
            <person name="Liebl W."/>
        </authorList>
    </citation>
    <scope>NUCLEOTIDE SEQUENCE</scope>
    <source>
        <strain evidence="2">DSM 26468</strain>
    </source>
</reference>
<sequence length="437" mass="49922">MDDKTTDQKDQLLNTVPGGVAKIALDDTLTILYATDTFFSLIKNVSEKINTKTTLALLRIVYSADIIYVTQQLAAQKIRKDNIINFNFRTLQSNGSFKWVMITGSKTEEVHQSGNKSVPVYSCIAMDVTEHMLKYKKLEQVNNYHRIISELSKELYFEYEIATDTLVFTELFREVFGKDSVISGFRKKLDKTKMIHPDEVPGVIKVYSSMMSGRKQVRFELRLISKEGAPTWYICYASIIFDDNKNPYKVIGKLASINTIKKEAETVTQKPQLDNLTKVCTKDSAESMITEAMSKQEPDALSALLLIEIRNYKGVNEILTSVKGENILTTLAGYFKERFRATDIIGRLGLNEFIVYVKDIRTDRYVYEKADQICKEVENRYSYEHTKNGLSISIGVAFKKEEQMEYSALLANAKTALIMAKKENNNSFEVFYETTNK</sequence>
<dbReference type="PANTHER" id="PTHR44757">
    <property type="entry name" value="DIGUANYLATE CYCLASE DGCP"/>
    <property type="match status" value="1"/>
</dbReference>
<dbReference type="InterPro" id="IPR000014">
    <property type="entry name" value="PAS"/>
</dbReference>
<dbReference type="InterPro" id="IPR043128">
    <property type="entry name" value="Rev_trsase/Diguanyl_cyclase"/>
</dbReference>
<dbReference type="InterPro" id="IPR029787">
    <property type="entry name" value="Nucleotide_cyclase"/>
</dbReference>
<dbReference type="PROSITE" id="PS50887">
    <property type="entry name" value="GGDEF"/>
    <property type="match status" value="1"/>
</dbReference>
<dbReference type="Proteomes" id="UP000623269">
    <property type="component" value="Unassembled WGS sequence"/>
</dbReference>
<dbReference type="SUPFAM" id="SSF55785">
    <property type="entry name" value="PYP-like sensor domain (PAS domain)"/>
    <property type="match status" value="1"/>
</dbReference>
<evidence type="ECO:0000259" key="1">
    <source>
        <dbReference type="PROSITE" id="PS50887"/>
    </source>
</evidence>
<dbReference type="Pfam" id="PF00990">
    <property type="entry name" value="GGDEF"/>
    <property type="match status" value="1"/>
</dbReference>
<proteinExistence type="predicted"/>
<dbReference type="CDD" id="cd00130">
    <property type="entry name" value="PAS"/>
    <property type="match status" value="1"/>
</dbReference>
<dbReference type="AlphaFoldDB" id="A0A8J7H438"/>
<comment type="caution">
    <text evidence="2">The sequence shown here is derived from an EMBL/GenBank/DDBJ whole genome shotgun (WGS) entry which is preliminary data.</text>
</comment>
<dbReference type="SUPFAM" id="SSF55073">
    <property type="entry name" value="Nucleotide cyclase"/>
    <property type="match status" value="1"/>
</dbReference>
<dbReference type="Gene3D" id="3.30.450.20">
    <property type="entry name" value="PAS domain"/>
    <property type="match status" value="2"/>
</dbReference>
<protein>
    <submittedName>
        <fullName evidence="2">Sensor domain-containing diguanylate cyclase</fullName>
    </submittedName>
</protein>